<keyword evidence="1" id="KW-0732">Signal</keyword>
<evidence type="ECO:0000313" key="2">
    <source>
        <dbReference type="EMBL" id="AXR07710.1"/>
    </source>
</evidence>
<evidence type="ECO:0000313" key="3">
    <source>
        <dbReference type="Proteomes" id="UP000262073"/>
    </source>
</evidence>
<dbReference type="Proteomes" id="UP000262073">
    <property type="component" value="Chromosome"/>
</dbReference>
<feature type="signal peptide" evidence="1">
    <location>
        <begin position="1"/>
        <end position="19"/>
    </location>
</feature>
<name>A0A346NQA3_9ALTE</name>
<dbReference type="KEGG" id="salm:D0Y50_15880"/>
<dbReference type="AlphaFoldDB" id="A0A346NQA3"/>
<evidence type="ECO:0008006" key="4">
    <source>
        <dbReference type="Google" id="ProtNLM"/>
    </source>
</evidence>
<feature type="chain" id="PRO_5016997483" description="Tetratricopeptide repeat protein" evidence="1">
    <location>
        <begin position="20"/>
        <end position="337"/>
    </location>
</feature>
<keyword evidence="3" id="KW-1185">Reference proteome</keyword>
<protein>
    <recommendedName>
        <fullName evidence="4">Tetratricopeptide repeat protein</fullName>
    </recommendedName>
</protein>
<dbReference type="EMBL" id="CP031769">
    <property type="protein sequence ID" value="AXR07710.1"/>
    <property type="molecule type" value="Genomic_DNA"/>
</dbReference>
<dbReference type="RefSeq" id="WP_108567288.1">
    <property type="nucleotide sequence ID" value="NZ_CP031769.1"/>
</dbReference>
<evidence type="ECO:0000256" key="1">
    <source>
        <dbReference type="SAM" id="SignalP"/>
    </source>
</evidence>
<dbReference type="OrthoDB" id="5761728at2"/>
<gene>
    <name evidence="2" type="ORF">D0Y50_15880</name>
</gene>
<sequence length="337" mass="37827">MLKKRLGVLFLCTVCGANAKQLSPSSTDIIATWPASVSSKMTYQQAIDILDKAKQLGSTSADIKALSHVISRRESQRNLDDKFTYIKASLLQRNHDFEAAKEQLVTLNTPQSKLLLASVYNNLGQFENSLQTCKSLVSHSAHLVALTCMLDARFQQSPSVKWYQQLTQLRRVAKYESAQVLEWVDQTLAFMALALNNPTAALTHLPAEELDQVSVASASLWAQAQLALGRYNHVIDTLGPAANKAAEMDDGILIMLAQAEQHTGNDTRWQKQAQQRIAMREWRKDWSHAAYIARYYLEVKQDADKAHHFAQVNWQYAKGLEDKQLLSRTVNLVTGEN</sequence>
<organism evidence="2 3">
    <name type="scientific">Salinimonas sediminis</name>
    <dbReference type="NCBI Taxonomy" id="2303538"/>
    <lineage>
        <taxon>Bacteria</taxon>
        <taxon>Pseudomonadati</taxon>
        <taxon>Pseudomonadota</taxon>
        <taxon>Gammaproteobacteria</taxon>
        <taxon>Alteromonadales</taxon>
        <taxon>Alteromonadaceae</taxon>
        <taxon>Alteromonas/Salinimonas group</taxon>
        <taxon>Salinimonas</taxon>
    </lineage>
</organism>
<accession>A0A346NQA3</accession>
<reference evidence="2 3" key="1">
    <citation type="submission" date="2018-08" db="EMBL/GenBank/DDBJ databases">
        <title>Salinimonas sediminis sp. nov., a piezophilic bacterium isolated from a deep-sea sediment sample from the New Britain Trench.</title>
        <authorList>
            <person name="Cao J."/>
        </authorList>
    </citation>
    <scope>NUCLEOTIDE SEQUENCE [LARGE SCALE GENOMIC DNA]</scope>
    <source>
        <strain evidence="2 3">N102</strain>
    </source>
</reference>
<proteinExistence type="predicted"/>